<dbReference type="AlphaFoldDB" id="A0A8H6RRX8"/>
<comment type="caution">
    <text evidence="2">The sequence shown here is derived from an EMBL/GenBank/DDBJ whole genome shotgun (WGS) entry which is preliminary data.</text>
</comment>
<evidence type="ECO:0000256" key="1">
    <source>
        <dbReference type="SAM" id="MobiDB-lite"/>
    </source>
</evidence>
<dbReference type="EMBL" id="JABCIY010000031">
    <property type="protein sequence ID" value="KAF7196187.1"/>
    <property type="molecule type" value="Genomic_DNA"/>
</dbReference>
<evidence type="ECO:0000313" key="3">
    <source>
        <dbReference type="Proteomes" id="UP000660729"/>
    </source>
</evidence>
<feature type="region of interest" description="Disordered" evidence="1">
    <location>
        <begin position="596"/>
        <end position="622"/>
    </location>
</feature>
<proteinExistence type="predicted"/>
<protein>
    <submittedName>
        <fullName evidence="2">Uncharacterized protein</fullName>
    </submittedName>
</protein>
<gene>
    <name evidence="2" type="ORF">HII31_02588</name>
</gene>
<feature type="compositionally biased region" description="Polar residues" evidence="1">
    <location>
        <begin position="694"/>
        <end position="703"/>
    </location>
</feature>
<sequence>MADYDSYLPRPVRAADDSTAALQQRANLFSGSILKDHDDLCKGIDRHGATLQQVWQSLSRQQRAAVLRAADTASPIPERKRPDFEHLRPDNQFQALGAAQYRRALRRAFLAPYLNIEQLQEGDNLLLLLDSRARFMPCNFIFSDAELAHIESSELLAKADSGVCSLKIADGKTAATYGIVVPNSMLGSRDVSVPLLKGLLALEAQAILYRYLNRVMKEVLKPMQLDLRDETISMLPVNPISVPPMTDRSFTGVLARTAYRPPNTFEPHELHAKVDSFLAALTEDLAELHSNPKHLKEVIELVKSSLKLELRLTRNRLRHAGKLQNRPGLGKMALWRLTRDTYGSLFYWNLVKETLGATLPLLQELGVNVTQVEIDPQRYRLFLDSFLGLDLALLALIWFMLEKVKSAVTCLPAFMDAYENCPDKNTKEMQWDITKATLPSSAAPELKRLHRLFSMLFNDDAREKHHIYRIMDELERAVAEDRDGNQYITSFAMEAISELHLAVGLSHQLQAFQPHQTLWRQQHNAIVANRLLIQTHADGILQAASTYMLAQGLDNEDSRLAWPEGDDTTKQTQRDDAKEVVRQCWAGLAYALGHTDVQPPSVTQAPRKAAPPPGSGGHGITSLDLEAPFRELLENTGAFVSQLDLDSESAPSGPDGSLESEANSGSGHLPDLEELSIASRQRERLQKDERSRGVTENFSTKAQTVLPPPQPQSHVNQDDAEALPRPFKSWANASTLTGDKPTRFKSDQPAKKTRRRDETPLADHNAGEQAEEEEELTPATSGPIPVNEDTYKAFDFMLHITGRNLGGEIKWDDVKSAMTKIGFEAYNLAGSIWQFSHDTFGRINAHEPHPKRKWDWLQARWFGGRLRRNFGFNEDTFVLE</sequence>
<name>A0A8H6RRX8_9PEZI</name>
<feature type="region of interest" description="Disordered" evidence="1">
    <location>
        <begin position="558"/>
        <end position="577"/>
    </location>
</feature>
<feature type="compositionally biased region" description="Basic and acidic residues" evidence="1">
    <location>
        <begin position="680"/>
        <end position="693"/>
    </location>
</feature>
<reference evidence="2" key="1">
    <citation type="submission" date="2020-04" db="EMBL/GenBank/DDBJ databases">
        <title>Draft genome resource of the tomato pathogen Pseudocercospora fuligena.</title>
        <authorList>
            <person name="Zaccaron A."/>
        </authorList>
    </citation>
    <scope>NUCLEOTIDE SEQUENCE</scope>
    <source>
        <strain evidence="2">PF001</strain>
    </source>
</reference>
<organism evidence="2 3">
    <name type="scientific">Pseudocercospora fuligena</name>
    <dbReference type="NCBI Taxonomy" id="685502"/>
    <lineage>
        <taxon>Eukaryota</taxon>
        <taxon>Fungi</taxon>
        <taxon>Dikarya</taxon>
        <taxon>Ascomycota</taxon>
        <taxon>Pezizomycotina</taxon>
        <taxon>Dothideomycetes</taxon>
        <taxon>Dothideomycetidae</taxon>
        <taxon>Mycosphaerellales</taxon>
        <taxon>Mycosphaerellaceae</taxon>
        <taxon>Pseudocercospora</taxon>
    </lineage>
</organism>
<evidence type="ECO:0000313" key="2">
    <source>
        <dbReference type="EMBL" id="KAF7196187.1"/>
    </source>
</evidence>
<feature type="compositionally biased region" description="Basic and acidic residues" evidence="1">
    <location>
        <begin position="740"/>
        <end position="761"/>
    </location>
</feature>
<keyword evidence="3" id="KW-1185">Reference proteome</keyword>
<dbReference type="PANTHER" id="PTHR40788">
    <property type="entry name" value="CLR5 DOMAIN-CONTAINING PROTEIN-RELATED"/>
    <property type="match status" value="1"/>
</dbReference>
<feature type="compositionally biased region" description="Basic and acidic residues" evidence="1">
    <location>
        <begin position="567"/>
        <end position="577"/>
    </location>
</feature>
<dbReference type="Proteomes" id="UP000660729">
    <property type="component" value="Unassembled WGS sequence"/>
</dbReference>
<accession>A0A8H6RRX8</accession>
<feature type="region of interest" description="Disordered" evidence="1">
    <location>
        <begin position="645"/>
        <end position="785"/>
    </location>
</feature>
<dbReference type="PANTHER" id="PTHR40788:SF1">
    <property type="entry name" value="IPA PROTEIN"/>
    <property type="match status" value="1"/>
</dbReference>
<dbReference type="OrthoDB" id="2922289at2759"/>